<evidence type="ECO:0000256" key="2">
    <source>
        <dbReference type="SAM" id="Phobius"/>
    </source>
</evidence>
<keyword evidence="2" id="KW-0812">Transmembrane</keyword>
<dbReference type="RefSeq" id="WP_377551807.1">
    <property type="nucleotide sequence ID" value="NZ_JBHSBN010000029.1"/>
</dbReference>
<evidence type="ECO:0000313" key="3">
    <source>
        <dbReference type="EMBL" id="MFC4109861.1"/>
    </source>
</evidence>
<protein>
    <recommendedName>
        <fullName evidence="5">Alanine and proline-rich secreted protein Apa</fullName>
    </recommendedName>
</protein>
<reference evidence="4" key="1">
    <citation type="journal article" date="2019" name="Int. J. Syst. Evol. Microbiol.">
        <title>The Global Catalogue of Microorganisms (GCM) 10K type strain sequencing project: providing services to taxonomists for standard genome sequencing and annotation.</title>
        <authorList>
            <consortium name="The Broad Institute Genomics Platform"/>
            <consortium name="The Broad Institute Genome Sequencing Center for Infectious Disease"/>
            <person name="Wu L."/>
            <person name="Ma J."/>
        </authorList>
    </citation>
    <scope>NUCLEOTIDE SEQUENCE [LARGE SCALE GENOMIC DNA]</scope>
    <source>
        <strain evidence="4">2902at01</strain>
    </source>
</reference>
<dbReference type="EMBL" id="JBHSBN010000029">
    <property type="protein sequence ID" value="MFC4109861.1"/>
    <property type="molecule type" value="Genomic_DNA"/>
</dbReference>
<feature type="region of interest" description="Disordered" evidence="1">
    <location>
        <begin position="73"/>
        <end position="106"/>
    </location>
</feature>
<gene>
    <name evidence="3" type="ORF">ACFOX0_28520</name>
</gene>
<dbReference type="Proteomes" id="UP001595868">
    <property type="component" value="Unassembled WGS sequence"/>
</dbReference>
<accession>A0ABV8KV66</accession>
<evidence type="ECO:0008006" key="5">
    <source>
        <dbReference type="Google" id="ProtNLM"/>
    </source>
</evidence>
<organism evidence="3 4">
    <name type="scientific">Micromonospora zhanjiangensis</name>
    <dbReference type="NCBI Taxonomy" id="1522057"/>
    <lineage>
        <taxon>Bacteria</taxon>
        <taxon>Bacillati</taxon>
        <taxon>Actinomycetota</taxon>
        <taxon>Actinomycetes</taxon>
        <taxon>Micromonosporales</taxon>
        <taxon>Micromonosporaceae</taxon>
        <taxon>Micromonospora</taxon>
    </lineage>
</organism>
<feature type="compositionally biased region" description="Low complexity" evidence="1">
    <location>
        <begin position="74"/>
        <end position="94"/>
    </location>
</feature>
<keyword evidence="2" id="KW-0472">Membrane</keyword>
<keyword evidence="2" id="KW-1133">Transmembrane helix</keyword>
<feature type="compositionally biased region" description="Basic and acidic residues" evidence="1">
    <location>
        <begin position="95"/>
        <end position="104"/>
    </location>
</feature>
<name>A0ABV8KV66_9ACTN</name>
<sequence>MNAADQLRQAMRATEHTDRPGLDLDAIMHEGGRLRRRRRLAGTGAVALSVVLVVVGIAVGVRQFRPAPAPVAGPTVSPAAPTSGAPAATPTVTETTDKNRDETGRQPVGEVVTSGLRRAGEERVFYFVPVHLPDLPDVRIGLVAGRRTADGGLVSDFLANDVEGSDRRPGFHAIGNERTGQRDGPPLPIFGYFVGPAKRITATAGERRVDARVARWSADPQVLIFWFDPEELAPGVRLDGIIARDSQGRRL</sequence>
<evidence type="ECO:0000256" key="1">
    <source>
        <dbReference type="SAM" id="MobiDB-lite"/>
    </source>
</evidence>
<feature type="transmembrane region" description="Helical" evidence="2">
    <location>
        <begin position="40"/>
        <end position="61"/>
    </location>
</feature>
<keyword evidence="4" id="KW-1185">Reference proteome</keyword>
<comment type="caution">
    <text evidence="3">The sequence shown here is derived from an EMBL/GenBank/DDBJ whole genome shotgun (WGS) entry which is preliminary data.</text>
</comment>
<evidence type="ECO:0000313" key="4">
    <source>
        <dbReference type="Proteomes" id="UP001595868"/>
    </source>
</evidence>
<proteinExistence type="predicted"/>